<proteinExistence type="inferred from homology"/>
<dbReference type="GO" id="GO:0003712">
    <property type="term" value="F:transcription coregulator activity"/>
    <property type="evidence" value="ECO:0007669"/>
    <property type="project" value="TreeGrafter"/>
</dbReference>
<dbReference type="GO" id="GO:0045944">
    <property type="term" value="P:positive regulation of transcription by RNA polymerase II"/>
    <property type="evidence" value="ECO:0007669"/>
    <property type="project" value="TreeGrafter"/>
</dbReference>
<keyword evidence="11" id="KW-0496">Mitochondrion</keyword>
<reference evidence="17" key="1">
    <citation type="submission" date="2020-03" db="EMBL/GenBank/DDBJ databases">
        <title>Studies in the Genomics of Life Span.</title>
        <authorList>
            <person name="Glass D."/>
        </authorList>
    </citation>
    <scope>NUCLEOTIDE SEQUENCE</scope>
    <source>
        <strain evidence="17">SUZIE</strain>
        <tissue evidence="17">Muscle</tissue>
    </source>
</reference>
<evidence type="ECO:0000256" key="15">
    <source>
        <dbReference type="PIRSR" id="PIRSR619342-50"/>
    </source>
</evidence>
<evidence type="ECO:0000256" key="10">
    <source>
        <dbReference type="ARBA" id="ARBA00022982"/>
    </source>
</evidence>
<evidence type="ECO:0000256" key="13">
    <source>
        <dbReference type="ARBA" id="ARBA00023157"/>
    </source>
</evidence>
<dbReference type="AlphaFoldDB" id="A0AA41MCU1"/>
<dbReference type="GO" id="GO:0014839">
    <property type="term" value="P:myoblast migration involved in skeletal muscle regeneration"/>
    <property type="evidence" value="ECO:0007669"/>
    <property type="project" value="TreeGrafter"/>
</dbReference>
<feature type="compositionally biased region" description="Polar residues" evidence="16">
    <location>
        <begin position="195"/>
        <end position="213"/>
    </location>
</feature>
<dbReference type="GO" id="GO:0045663">
    <property type="term" value="P:positive regulation of myoblast differentiation"/>
    <property type="evidence" value="ECO:0007669"/>
    <property type="project" value="TreeGrafter"/>
</dbReference>
<evidence type="ECO:0000256" key="5">
    <source>
        <dbReference type="ARBA" id="ARBA00005625"/>
    </source>
</evidence>
<evidence type="ECO:0000256" key="11">
    <source>
        <dbReference type="ARBA" id="ARBA00023128"/>
    </source>
</evidence>
<evidence type="ECO:0000256" key="16">
    <source>
        <dbReference type="SAM" id="MobiDB-lite"/>
    </source>
</evidence>
<feature type="region of interest" description="Disordered" evidence="16">
    <location>
        <begin position="367"/>
        <end position="387"/>
    </location>
</feature>
<dbReference type="GO" id="GO:0005743">
    <property type="term" value="C:mitochondrial inner membrane"/>
    <property type="evidence" value="ECO:0007669"/>
    <property type="project" value="UniProtKB-SubCell"/>
</dbReference>
<evidence type="ECO:0000256" key="1">
    <source>
        <dbReference type="ARBA" id="ARBA00003195"/>
    </source>
</evidence>
<accession>A0AA41MCU1</accession>
<keyword evidence="12" id="KW-0472">Membrane</keyword>
<dbReference type="CDD" id="cd24141">
    <property type="entry name" value="NDUFS5-like"/>
    <property type="match status" value="1"/>
</dbReference>
<dbReference type="GO" id="GO:0000785">
    <property type="term" value="C:chromatin"/>
    <property type="evidence" value="ECO:0007669"/>
    <property type="project" value="TreeGrafter"/>
</dbReference>
<dbReference type="GO" id="GO:0010592">
    <property type="term" value="P:positive regulation of lamellipodium assembly"/>
    <property type="evidence" value="ECO:0007669"/>
    <property type="project" value="TreeGrafter"/>
</dbReference>
<feature type="compositionally biased region" description="Pro residues" evidence="16">
    <location>
        <begin position="31"/>
        <end position="64"/>
    </location>
</feature>
<evidence type="ECO:0000256" key="3">
    <source>
        <dbReference type="ARBA" id="ARBA00004569"/>
    </source>
</evidence>
<evidence type="ECO:0000256" key="14">
    <source>
        <dbReference type="ARBA" id="ARBA00023242"/>
    </source>
</evidence>
<gene>
    <name evidence="17" type="ORF">SUZIE_103225</name>
</gene>
<dbReference type="Proteomes" id="UP001166674">
    <property type="component" value="Unassembled WGS sequence"/>
</dbReference>
<dbReference type="GO" id="GO:0010759">
    <property type="term" value="P:positive regulation of macrophage chemotaxis"/>
    <property type="evidence" value="ECO:0007669"/>
    <property type="project" value="TreeGrafter"/>
</dbReference>
<name>A0AA41MCU1_SCICA</name>
<protein>
    <submittedName>
        <fullName evidence="17">Akirin-1</fullName>
    </submittedName>
</protein>
<comment type="similarity">
    <text evidence="6">Belongs to the complex I NDUFS5 subunit family.</text>
</comment>
<evidence type="ECO:0000256" key="9">
    <source>
        <dbReference type="ARBA" id="ARBA00022792"/>
    </source>
</evidence>
<evidence type="ECO:0000256" key="12">
    <source>
        <dbReference type="ARBA" id="ARBA00023136"/>
    </source>
</evidence>
<keyword evidence="13 15" id="KW-1015">Disulfide bond</keyword>
<evidence type="ECO:0000313" key="18">
    <source>
        <dbReference type="Proteomes" id="UP001166674"/>
    </source>
</evidence>
<feature type="region of interest" description="Disordered" evidence="16">
    <location>
        <begin position="17"/>
        <end position="79"/>
    </location>
</feature>
<keyword evidence="14" id="KW-0539">Nucleus</keyword>
<evidence type="ECO:0000256" key="4">
    <source>
        <dbReference type="ARBA" id="ARBA00004637"/>
    </source>
</evidence>
<feature type="disulfide bond" evidence="15">
    <location>
        <begin position="324"/>
        <end position="337"/>
    </location>
</feature>
<keyword evidence="8" id="KW-0679">Respiratory chain</keyword>
<comment type="subcellular location">
    <subcellularLocation>
        <location evidence="4">Mitochondrion inner membrane</location>
        <topology evidence="4">Peripheral membrane protein</topology>
    </subcellularLocation>
    <subcellularLocation>
        <location evidence="3">Mitochondrion intermembrane space</location>
    </subcellularLocation>
    <subcellularLocation>
        <location evidence="2">Nucleus</location>
    </subcellularLocation>
</comment>
<evidence type="ECO:0000313" key="17">
    <source>
        <dbReference type="EMBL" id="MBZ3869495.1"/>
    </source>
</evidence>
<dbReference type="GO" id="GO:0005758">
    <property type="term" value="C:mitochondrial intermembrane space"/>
    <property type="evidence" value="ECO:0007669"/>
    <property type="project" value="UniProtKB-SubCell"/>
</dbReference>
<dbReference type="PANTHER" id="PTHR13293:SF9">
    <property type="entry name" value="AKIRIN-1"/>
    <property type="match status" value="1"/>
</dbReference>
<dbReference type="EMBL" id="JAATJV010137299">
    <property type="protein sequence ID" value="MBZ3869495.1"/>
    <property type="molecule type" value="Genomic_DNA"/>
</dbReference>
<dbReference type="Pfam" id="PF10200">
    <property type="entry name" value="Ndufs5"/>
    <property type="match status" value="1"/>
</dbReference>
<dbReference type="PANTHER" id="PTHR13293">
    <property type="entry name" value="AKIRIN-RELATED"/>
    <property type="match status" value="1"/>
</dbReference>
<organism evidence="17 18">
    <name type="scientific">Sciurus carolinensis</name>
    <name type="common">Eastern gray squirrel</name>
    <dbReference type="NCBI Taxonomy" id="30640"/>
    <lineage>
        <taxon>Eukaryota</taxon>
        <taxon>Metazoa</taxon>
        <taxon>Chordata</taxon>
        <taxon>Craniata</taxon>
        <taxon>Vertebrata</taxon>
        <taxon>Euteleostomi</taxon>
        <taxon>Mammalia</taxon>
        <taxon>Eutheria</taxon>
        <taxon>Euarchontoglires</taxon>
        <taxon>Glires</taxon>
        <taxon>Rodentia</taxon>
        <taxon>Sciuromorpha</taxon>
        <taxon>Sciuridae</taxon>
        <taxon>Sciurinae</taxon>
        <taxon>Sciurini</taxon>
        <taxon>Sciurus</taxon>
    </lineage>
</organism>
<evidence type="ECO:0000256" key="8">
    <source>
        <dbReference type="ARBA" id="ARBA00022660"/>
    </source>
</evidence>
<comment type="function">
    <text evidence="1">Accessory subunit of the mitochondrial membrane respiratory chain NADH dehydrogenase (Complex I), that is believed not to be involved in catalysis. Complex I functions in the transfer of electrons from NADH to the respiratory chain. The immediate electron acceptor for the enzyme is believed to be ubiquinone.</text>
</comment>
<feature type="disulfide bond" evidence="15">
    <location>
        <begin position="314"/>
        <end position="347"/>
    </location>
</feature>
<feature type="region of interest" description="Disordered" evidence="16">
    <location>
        <begin position="195"/>
        <end position="218"/>
    </location>
</feature>
<evidence type="ECO:0000256" key="2">
    <source>
        <dbReference type="ARBA" id="ARBA00004123"/>
    </source>
</evidence>
<dbReference type="InterPro" id="IPR024132">
    <property type="entry name" value="Akirin"/>
</dbReference>
<evidence type="ECO:0000256" key="6">
    <source>
        <dbReference type="ARBA" id="ARBA00007372"/>
    </source>
</evidence>
<evidence type="ECO:0000256" key="7">
    <source>
        <dbReference type="ARBA" id="ARBA00022448"/>
    </source>
</evidence>
<dbReference type="PROSITE" id="PS51808">
    <property type="entry name" value="CHCH"/>
    <property type="match status" value="1"/>
</dbReference>
<comment type="similarity">
    <text evidence="5">Belongs to the akirin family.</text>
</comment>
<dbReference type="GO" id="GO:1902723">
    <property type="term" value="P:negative regulation of skeletal muscle satellite cell proliferation"/>
    <property type="evidence" value="ECO:0007669"/>
    <property type="project" value="TreeGrafter"/>
</dbReference>
<keyword evidence="7" id="KW-0813">Transport</keyword>
<keyword evidence="9" id="KW-0999">Mitochondrion inner membrane</keyword>
<dbReference type="GO" id="GO:0005634">
    <property type="term" value="C:nucleus"/>
    <property type="evidence" value="ECO:0007669"/>
    <property type="project" value="UniProtKB-SubCell"/>
</dbReference>
<keyword evidence="18" id="KW-1185">Reference proteome</keyword>
<dbReference type="InterPro" id="IPR019342">
    <property type="entry name" value="NADH_UbQ_OxRdtase_FeS-su5"/>
</dbReference>
<sequence>MACGATLKRPMEFEAALLSPGSPKRRRCAPLPGPTPGLRPPDAEPPPPLQTQTPPPTLQQPAPPGSERRLPTPEKGTGVLLGLAASGHGRHPGGVVAPRCRFSVFLELENLEEWAPKGRREYRSGSEPSRSLKPLLSPLQPAALQIQWAMGNWILLTNPALRVAEQIFQNIKQEYSRYQRWRHLEVVLNQSEACTSENQPHSSALTAPSSPGSSWMKKDQPTFTLRQVGIICERLLKDYEDKIREEYEQILNTKLAEQYESFVKFTHDQIMRRYGTRPTSSMPFFDVQKRLGINIDRHLTIQSAEQPYKIPSRCHAFEKEWIECAHGIGNIRAQKECKIEYDDFVECLLRLKTMKRVNAIKKQRDKLIKEGKYTPPPHHLGQTDPRP</sequence>
<comment type="caution">
    <text evidence="17">The sequence shown here is derived from an EMBL/GenBank/DDBJ whole genome shotgun (WGS) entry which is preliminary data.</text>
</comment>
<keyword evidence="10" id="KW-0249">Electron transport</keyword>